<gene>
    <name evidence="1" type="ORF">FB45DRAFT_869059</name>
</gene>
<evidence type="ECO:0000313" key="1">
    <source>
        <dbReference type="EMBL" id="KAJ7625919.1"/>
    </source>
</evidence>
<comment type="caution">
    <text evidence="1">The sequence shown here is derived from an EMBL/GenBank/DDBJ whole genome shotgun (WGS) entry which is preliminary data.</text>
</comment>
<sequence length="332" mass="36638">MGPRLPLEIVDLVIGELDEDRNTLLSCALVCRDWVPFARGNLPICIRGSAEFIQTAQAPTATLMSAIRVEIRNPEATRLFELPSHPTLDELAVFNSEFITYSGFIRSMTGLPHLRDLELWGATWGKSRPGQPSRLPPIILHSLHLCIFDELPEDELIPFRVRKLELDNTIPSALISRHLRHLGGHLTELCIGDSELEGIDFSQNSGVQDLEICYALGIKAATGEIYGAFDLGSLFGRLSSDCCLHNLTLHVTMDTSMAEHRDPWTAGSLLALLRERGFQDVAVLQIIVTAYISGLDHLTLDAILLASAQIPTSFRTRVVAGRVITPEATRVT</sequence>
<dbReference type="Proteomes" id="UP001221142">
    <property type="component" value="Unassembled WGS sequence"/>
</dbReference>
<proteinExistence type="predicted"/>
<dbReference type="EMBL" id="JARKIF010000012">
    <property type="protein sequence ID" value="KAJ7625919.1"/>
    <property type="molecule type" value="Genomic_DNA"/>
</dbReference>
<dbReference type="AlphaFoldDB" id="A0AAD7FLL3"/>
<evidence type="ECO:0008006" key="3">
    <source>
        <dbReference type="Google" id="ProtNLM"/>
    </source>
</evidence>
<evidence type="ECO:0000313" key="2">
    <source>
        <dbReference type="Proteomes" id="UP001221142"/>
    </source>
</evidence>
<keyword evidence="2" id="KW-1185">Reference proteome</keyword>
<accession>A0AAD7FLL3</accession>
<protein>
    <recommendedName>
        <fullName evidence="3">F-box domain-containing protein</fullName>
    </recommendedName>
</protein>
<reference evidence="1" key="1">
    <citation type="submission" date="2023-03" db="EMBL/GenBank/DDBJ databases">
        <title>Massive genome expansion in bonnet fungi (Mycena s.s.) driven by repeated elements and novel gene families across ecological guilds.</title>
        <authorList>
            <consortium name="Lawrence Berkeley National Laboratory"/>
            <person name="Harder C.B."/>
            <person name="Miyauchi S."/>
            <person name="Viragh M."/>
            <person name="Kuo A."/>
            <person name="Thoen E."/>
            <person name="Andreopoulos B."/>
            <person name="Lu D."/>
            <person name="Skrede I."/>
            <person name="Drula E."/>
            <person name="Henrissat B."/>
            <person name="Morin E."/>
            <person name="Kohler A."/>
            <person name="Barry K."/>
            <person name="LaButti K."/>
            <person name="Morin E."/>
            <person name="Salamov A."/>
            <person name="Lipzen A."/>
            <person name="Mereny Z."/>
            <person name="Hegedus B."/>
            <person name="Baldrian P."/>
            <person name="Stursova M."/>
            <person name="Weitz H."/>
            <person name="Taylor A."/>
            <person name="Grigoriev I.V."/>
            <person name="Nagy L.G."/>
            <person name="Martin F."/>
            <person name="Kauserud H."/>
        </authorList>
    </citation>
    <scope>NUCLEOTIDE SEQUENCE</scope>
    <source>
        <strain evidence="1">9284</strain>
    </source>
</reference>
<organism evidence="1 2">
    <name type="scientific">Roridomyces roridus</name>
    <dbReference type="NCBI Taxonomy" id="1738132"/>
    <lineage>
        <taxon>Eukaryota</taxon>
        <taxon>Fungi</taxon>
        <taxon>Dikarya</taxon>
        <taxon>Basidiomycota</taxon>
        <taxon>Agaricomycotina</taxon>
        <taxon>Agaricomycetes</taxon>
        <taxon>Agaricomycetidae</taxon>
        <taxon>Agaricales</taxon>
        <taxon>Marasmiineae</taxon>
        <taxon>Mycenaceae</taxon>
        <taxon>Roridomyces</taxon>
    </lineage>
</organism>
<name>A0AAD7FLL3_9AGAR</name>